<dbReference type="EMBL" id="CAJNOK010041912">
    <property type="protein sequence ID" value="CAF1560939.1"/>
    <property type="molecule type" value="Genomic_DNA"/>
</dbReference>
<dbReference type="Proteomes" id="UP000663829">
    <property type="component" value="Unassembled WGS sequence"/>
</dbReference>
<dbReference type="Proteomes" id="UP000677228">
    <property type="component" value="Unassembled WGS sequence"/>
</dbReference>
<evidence type="ECO:0000313" key="2">
    <source>
        <dbReference type="EMBL" id="CAF1560939.1"/>
    </source>
</evidence>
<proteinExistence type="predicted"/>
<evidence type="ECO:0000313" key="3">
    <source>
        <dbReference type="EMBL" id="CAF4352690.1"/>
    </source>
</evidence>
<reference evidence="1" key="1">
    <citation type="submission" date="2021-02" db="EMBL/GenBank/DDBJ databases">
        <authorList>
            <person name="Nowell W R."/>
        </authorList>
    </citation>
    <scope>NUCLEOTIDE SEQUENCE</scope>
</reference>
<gene>
    <name evidence="1" type="ORF">GPM918_LOCUS39599</name>
    <name evidence="2" type="ORF">OVA965_LOCUS39799</name>
    <name evidence="4" type="ORF">SRO942_LOCUS40484</name>
    <name evidence="3" type="ORF">TMI583_LOCUS41158</name>
</gene>
<dbReference type="EMBL" id="CAJNOQ010028014">
    <property type="protein sequence ID" value="CAF1558109.1"/>
    <property type="molecule type" value="Genomic_DNA"/>
</dbReference>
<evidence type="ECO:0000313" key="1">
    <source>
        <dbReference type="EMBL" id="CAF1558109.1"/>
    </source>
</evidence>
<keyword evidence="5" id="KW-1185">Reference proteome</keyword>
<sequence length="260" mass="31857">MSTRATTFDDLATELLLCICDYLPLADQYYAFFDYNNRLRLLIKHWTVIFIKKTLRDDLYRFTVCHCCIQRENFGTKFYIIPAKGQYAFHVGKRFYPSIIDPFNIHWHCFKQIPKLDPFVSKIIAKYPIELNPFNDLGRLDMSREYFHAYPTIVLVLKQHRISDENDEWLRENYSDIYTKVKNWIKQDNDDDYQLKQYLIPLFKNEYQKQYEQFYNNVQQICNDLEQLKDINILNIYPWYDEEQKRREKVKNKRKKWLCI</sequence>
<dbReference type="Proteomes" id="UP000681722">
    <property type="component" value="Unassembled WGS sequence"/>
</dbReference>
<evidence type="ECO:0000313" key="5">
    <source>
        <dbReference type="Proteomes" id="UP000663829"/>
    </source>
</evidence>
<evidence type="ECO:0000313" key="4">
    <source>
        <dbReference type="EMBL" id="CAF4419398.1"/>
    </source>
</evidence>
<dbReference type="EMBL" id="CAJOBA010064529">
    <property type="protein sequence ID" value="CAF4352690.1"/>
    <property type="molecule type" value="Genomic_DNA"/>
</dbReference>
<comment type="caution">
    <text evidence="1">The sequence shown here is derived from an EMBL/GenBank/DDBJ whole genome shotgun (WGS) entry which is preliminary data.</text>
</comment>
<dbReference type="EMBL" id="CAJOBC010093742">
    <property type="protein sequence ID" value="CAF4419398.1"/>
    <property type="molecule type" value="Genomic_DNA"/>
</dbReference>
<name>A0A815XIZ9_9BILA</name>
<organism evidence="1 5">
    <name type="scientific">Didymodactylos carnosus</name>
    <dbReference type="NCBI Taxonomy" id="1234261"/>
    <lineage>
        <taxon>Eukaryota</taxon>
        <taxon>Metazoa</taxon>
        <taxon>Spiralia</taxon>
        <taxon>Gnathifera</taxon>
        <taxon>Rotifera</taxon>
        <taxon>Eurotatoria</taxon>
        <taxon>Bdelloidea</taxon>
        <taxon>Philodinida</taxon>
        <taxon>Philodinidae</taxon>
        <taxon>Didymodactylos</taxon>
    </lineage>
</organism>
<protein>
    <submittedName>
        <fullName evidence="1">Uncharacterized protein</fullName>
    </submittedName>
</protein>
<dbReference type="AlphaFoldDB" id="A0A815XIZ9"/>
<dbReference type="Proteomes" id="UP000682733">
    <property type="component" value="Unassembled WGS sequence"/>
</dbReference>
<accession>A0A815XIZ9</accession>